<organism evidence="1 2">
    <name type="scientific">Zoogloea ramigera</name>
    <dbReference type="NCBI Taxonomy" id="350"/>
    <lineage>
        <taxon>Bacteria</taxon>
        <taxon>Pseudomonadati</taxon>
        <taxon>Pseudomonadota</taxon>
        <taxon>Betaproteobacteria</taxon>
        <taxon>Rhodocyclales</taxon>
        <taxon>Zoogloeaceae</taxon>
        <taxon>Zoogloea</taxon>
    </lineage>
</organism>
<gene>
    <name evidence="1" type="ORF">ZRA01_38410</name>
</gene>
<evidence type="ECO:0000313" key="1">
    <source>
        <dbReference type="EMBL" id="GEC97768.1"/>
    </source>
</evidence>
<protein>
    <submittedName>
        <fullName evidence="1">Uncharacterized protein</fullName>
    </submittedName>
</protein>
<dbReference type="OrthoDB" id="1550928at2"/>
<proteinExistence type="predicted"/>
<keyword evidence="2" id="KW-1185">Reference proteome</keyword>
<name>A0A4Y4CXV2_ZOORA</name>
<comment type="caution">
    <text evidence="1">The sequence shown here is derived from an EMBL/GenBank/DDBJ whole genome shotgun (WGS) entry which is preliminary data.</text>
</comment>
<accession>A0A4Y4CXV2</accession>
<dbReference type="RefSeq" id="WP_141355082.1">
    <property type="nucleotide sequence ID" value="NZ_BJNV01000124.1"/>
</dbReference>
<evidence type="ECO:0000313" key="2">
    <source>
        <dbReference type="Proteomes" id="UP000318422"/>
    </source>
</evidence>
<reference evidence="1 2" key="1">
    <citation type="submission" date="2019-06" db="EMBL/GenBank/DDBJ databases">
        <title>Whole genome shotgun sequence of Zoogloea ramigera NBRC 15342.</title>
        <authorList>
            <person name="Hosoyama A."/>
            <person name="Uohara A."/>
            <person name="Ohji S."/>
            <person name="Ichikawa N."/>
        </authorList>
    </citation>
    <scope>NUCLEOTIDE SEQUENCE [LARGE SCALE GENOMIC DNA]</scope>
    <source>
        <strain evidence="1 2">NBRC 15342</strain>
    </source>
</reference>
<dbReference type="AlphaFoldDB" id="A0A4Y4CXV2"/>
<dbReference type="Proteomes" id="UP000318422">
    <property type="component" value="Unassembled WGS sequence"/>
</dbReference>
<sequence>MHLRTFLRSWTEPCPEWLAAFNQGSRFDAEQFFASRVVFYPGSGHDGHAVKVFGRDHVAHCFVYADYRAPEGSIRESLDDPTHHFKGYHSIARISLTIQDLITGPWQPHAAPGHEWAKPQIKPYGFLEVLERDAEFGPDHGAERLAIIFLGADGHATYDALFCQGNSPKPPFAVLLQDHGFGGNYSKFGRGGVMEKIAKATRSRPEFLLVAENTKAWEGYRKEPEVEGDAGGMHGNLRFLFRQAEVDRAVT</sequence>
<dbReference type="EMBL" id="BJNV01000124">
    <property type="protein sequence ID" value="GEC97768.1"/>
    <property type="molecule type" value="Genomic_DNA"/>
</dbReference>